<dbReference type="SUPFAM" id="SSF52540">
    <property type="entry name" value="P-loop containing nucleoside triphosphate hydrolases"/>
    <property type="match status" value="1"/>
</dbReference>
<dbReference type="AlphaFoldDB" id="A0A5N7MVE5"/>
<feature type="region of interest" description="Disordered" evidence="1">
    <location>
        <begin position="44"/>
        <end position="66"/>
    </location>
</feature>
<dbReference type="InterPro" id="IPR045528">
    <property type="entry name" value="DO-GTPase2"/>
</dbReference>
<accession>A0A5N7MVE5</accession>
<proteinExistence type="predicted"/>
<protein>
    <recommendedName>
        <fullName evidence="2">Double-GTPase 2 domain-containing protein</fullName>
    </recommendedName>
</protein>
<feature type="domain" description="Double-GTPase 2" evidence="2">
    <location>
        <begin position="85"/>
        <end position="304"/>
    </location>
</feature>
<feature type="compositionally biased region" description="Basic and acidic residues" evidence="1">
    <location>
        <begin position="51"/>
        <end position="65"/>
    </location>
</feature>
<dbReference type="Gene3D" id="3.40.50.300">
    <property type="entry name" value="P-loop containing nucleotide triphosphate hydrolases"/>
    <property type="match status" value="1"/>
</dbReference>
<sequence length="342" mass="37400">MEAEICKRTGGSEPCDMASTVAQPASLGDLEGEIDKQTALALRPESELQDEEPRVAKSGDHRLHPGMELGMPDLQPLMDEDYGHVITILGAGDAGKTSFLCSLYCMAASGDLEAHGYRFAGSLTLPGFEARTRKSRNWEKGKVPDRMTYRTQYEVDRGAGFMHLDLHRIGQERRMRLFLSDLPGEWTTTLIDNARNADRLRFIDRSDGILILIDGPTLLDRLRRGQTLNQHKILIDRISAIVPNRCPIAVLATKGDQIGMTTPPALDDIVQHARRSGFQAHGAVISSFSGVEEVCSGAGVVESLMTVLASSPNAAYSGTRPEVSARPARFFGWAPVTRGEAR</sequence>
<evidence type="ECO:0000259" key="2">
    <source>
        <dbReference type="Pfam" id="PF19993"/>
    </source>
</evidence>
<gene>
    <name evidence="3" type="ORF">FS320_40100</name>
</gene>
<dbReference type="Proteomes" id="UP000403266">
    <property type="component" value="Unassembled WGS sequence"/>
</dbReference>
<dbReference type="Pfam" id="PF19993">
    <property type="entry name" value="DO-GTPase2"/>
    <property type="match status" value="1"/>
</dbReference>
<dbReference type="OrthoDB" id="6637061at2"/>
<organism evidence="3 4">
    <name type="scientific">Microvirga tunisiensis</name>
    <dbReference type="NCBI Taxonomy" id="2108360"/>
    <lineage>
        <taxon>Bacteria</taxon>
        <taxon>Pseudomonadati</taxon>
        <taxon>Pseudomonadota</taxon>
        <taxon>Alphaproteobacteria</taxon>
        <taxon>Hyphomicrobiales</taxon>
        <taxon>Methylobacteriaceae</taxon>
        <taxon>Microvirga</taxon>
    </lineage>
</organism>
<evidence type="ECO:0000256" key="1">
    <source>
        <dbReference type="SAM" id="MobiDB-lite"/>
    </source>
</evidence>
<reference evidence="3 4" key="1">
    <citation type="journal article" date="2019" name="Syst. Appl. Microbiol.">
        <title>Microvirga tunisiensis sp. nov., a root nodule symbiotic bacterium isolated from Lupinus micranthus and L. luteus grown in Northern Tunisia.</title>
        <authorList>
            <person name="Msaddak A."/>
            <person name="Rejili M."/>
            <person name="Duran D."/>
            <person name="Mars M."/>
            <person name="Palacios J.M."/>
            <person name="Ruiz-Argueso T."/>
            <person name="Rey L."/>
            <person name="Imperial J."/>
        </authorList>
    </citation>
    <scope>NUCLEOTIDE SEQUENCE [LARGE SCALE GENOMIC DNA]</scope>
    <source>
        <strain evidence="3 4">Lmie10</strain>
    </source>
</reference>
<evidence type="ECO:0000313" key="3">
    <source>
        <dbReference type="EMBL" id="MPR30963.1"/>
    </source>
</evidence>
<dbReference type="EMBL" id="VOSK01000499">
    <property type="protein sequence ID" value="MPR30963.1"/>
    <property type="molecule type" value="Genomic_DNA"/>
</dbReference>
<keyword evidence="4" id="KW-1185">Reference proteome</keyword>
<name>A0A5N7MVE5_9HYPH</name>
<dbReference type="InterPro" id="IPR027417">
    <property type="entry name" value="P-loop_NTPase"/>
</dbReference>
<comment type="caution">
    <text evidence="3">The sequence shown here is derived from an EMBL/GenBank/DDBJ whole genome shotgun (WGS) entry which is preliminary data.</text>
</comment>
<evidence type="ECO:0000313" key="4">
    <source>
        <dbReference type="Proteomes" id="UP000403266"/>
    </source>
</evidence>
<dbReference type="RefSeq" id="WP_152718026.1">
    <property type="nucleotide sequence ID" value="NZ_VOSJ01000534.1"/>
</dbReference>